<comment type="caution">
    <text evidence="1">The sequence shown here is derived from an EMBL/GenBank/DDBJ whole genome shotgun (WGS) entry which is preliminary data.</text>
</comment>
<dbReference type="Proteomes" id="UP000247973">
    <property type="component" value="Unassembled WGS sequence"/>
</dbReference>
<proteinExistence type="predicted"/>
<evidence type="ECO:0000313" key="1">
    <source>
        <dbReference type="EMBL" id="PXV61004.1"/>
    </source>
</evidence>
<dbReference type="AlphaFoldDB" id="A0A2V3PJT2"/>
<reference evidence="1 2" key="1">
    <citation type="submission" date="2018-03" db="EMBL/GenBank/DDBJ databases">
        <title>Genomic Encyclopedia of Archaeal and Bacterial Type Strains, Phase II (KMG-II): from individual species to whole genera.</title>
        <authorList>
            <person name="Goeker M."/>
        </authorList>
    </citation>
    <scope>NUCLEOTIDE SEQUENCE [LARGE SCALE GENOMIC DNA]</scope>
    <source>
        <strain evidence="1 2">DSM 100214</strain>
    </source>
</reference>
<accession>A0A2V3PJT2</accession>
<dbReference type="EMBL" id="QICL01000027">
    <property type="protein sequence ID" value="PXV61004.1"/>
    <property type="molecule type" value="Genomic_DNA"/>
</dbReference>
<organism evidence="1 2">
    <name type="scientific">Dysgonomonas alginatilytica</name>
    <dbReference type="NCBI Taxonomy" id="1605892"/>
    <lineage>
        <taxon>Bacteria</taxon>
        <taxon>Pseudomonadati</taxon>
        <taxon>Bacteroidota</taxon>
        <taxon>Bacteroidia</taxon>
        <taxon>Bacteroidales</taxon>
        <taxon>Dysgonomonadaceae</taxon>
        <taxon>Dysgonomonas</taxon>
    </lineage>
</organism>
<keyword evidence="2" id="KW-1185">Reference proteome</keyword>
<protein>
    <submittedName>
        <fullName evidence="1">Uncharacterized protein</fullName>
    </submittedName>
</protein>
<name>A0A2V3PJT2_9BACT</name>
<sequence>MKNILFIIVLLHFFGCKQANQPEQKIIFLNLGYNLLPDTLGDPQLNIYQYVEYNSDRDPLIIAKSSGNLFFVVYHPL</sequence>
<dbReference type="RefSeq" id="WP_110311940.1">
    <property type="nucleotide sequence ID" value="NZ_QICL01000027.1"/>
</dbReference>
<gene>
    <name evidence="1" type="ORF">CLV62_1273</name>
</gene>
<evidence type="ECO:0000313" key="2">
    <source>
        <dbReference type="Proteomes" id="UP000247973"/>
    </source>
</evidence>